<feature type="domain" description="Toprim" evidence="15">
    <location>
        <begin position="264"/>
        <end position="350"/>
    </location>
</feature>
<dbReference type="NCBIfam" id="TIGR01391">
    <property type="entry name" value="dnaG"/>
    <property type="match status" value="1"/>
</dbReference>
<evidence type="ECO:0000256" key="1">
    <source>
        <dbReference type="ARBA" id="ARBA00022478"/>
    </source>
</evidence>
<feature type="compositionally biased region" description="Low complexity" evidence="14">
    <location>
        <begin position="459"/>
        <end position="469"/>
    </location>
</feature>
<keyword evidence="5 12" id="KW-0235">DNA replication</keyword>
<dbReference type="PANTHER" id="PTHR30313">
    <property type="entry name" value="DNA PRIMASE"/>
    <property type="match status" value="1"/>
</dbReference>
<protein>
    <recommendedName>
        <fullName evidence="12 13">DNA primase</fullName>
        <ecNumber evidence="12">2.7.7.101</ecNumber>
    </recommendedName>
</protein>
<dbReference type="Proteomes" id="UP000754710">
    <property type="component" value="Unassembled WGS sequence"/>
</dbReference>
<evidence type="ECO:0000256" key="13">
    <source>
        <dbReference type="PIRNR" id="PIRNR002811"/>
    </source>
</evidence>
<keyword evidence="10 12" id="KW-0238">DNA-binding</keyword>
<dbReference type="SMART" id="SM00766">
    <property type="entry name" value="DnaG_DnaB_bind"/>
    <property type="match status" value="1"/>
</dbReference>
<evidence type="ECO:0000256" key="14">
    <source>
        <dbReference type="SAM" id="MobiDB-lite"/>
    </source>
</evidence>
<dbReference type="Pfam" id="PF08278">
    <property type="entry name" value="DnaG_DnaB_bind"/>
    <property type="match status" value="1"/>
</dbReference>
<dbReference type="Gene3D" id="3.40.1360.10">
    <property type="match status" value="1"/>
</dbReference>
<dbReference type="SMART" id="SM00493">
    <property type="entry name" value="TOPRIM"/>
    <property type="match status" value="1"/>
</dbReference>
<keyword evidence="4 12" id="KW-0548">Nucleotidyltransferase</keyword>
<feature type="compositionally biased region" description="Basic and acidic residues" evidence="14">
    <location>
        <begin position="448"/>
        <end position="458"/>
    </location>
</feature>
<evidence type="ECO:0000256" key="6">
    <source>
        <dbReference type="ARBA" id="ARBA00022723"/>
    </source>
</evidence>
<keyword evidence="8 12" id="KW-0862">Zinc</keyword>
<evidence type="ECO:0000313" key="16">
    <source>
        <dbReference type="EMBL" id="MBY9076824.1"/>
    </source>
</evidence>
<keyword evidence="7 12" id="KW-0863">Zinc-finger</keyword>
<dbReference type="CDD" id="cd03364">
    <property type="entry name" value="TOPRIM_DnaG_primases"/>
    <property type="match status" value="1"/>
</dbReference>
<evidence type="ECO:0000256" key="4">
    <source>
        <dbReference type="ARBA" id="ARBA00022695"/>
    </source>
</evidence>
<keyword evidence="6 12" id="KW-0479">Metal-binding</keyword>
<proteinExistence type="inferred from homology"/>
<dbReference type="Pfam" id="PF13662">
    <property type="entry name" value="Toprim_4"/>
    <property type="match status" value="1"/>
</dbReference>
<dbReference type="InterPro" id="IPR002694">
    <property type="entry name" value="Znf_CHC2"/>
</dbReference>
<gene>
    <name evidence="12 16" type="primary">dnaG</name>
    <name evidence="16" type="ORF">K1X13_18485</name>
</gene>
<name>A0ABS7RQP8_9ACTN</name>
<feature type="zinc finger region" description="CHC2-type" evidence="12">
    <location>
        <begin position="41"/>
        <end position="65"/>
    </location>
</feature>
<keyword evidence="2 12" id="KW-0639">Primosome</keyword>
<dbReference type="EC" id="2.7.7.101" evidence="12"/>
<dbReference type="InterPro" id="IPR013264">
    <property type="entry name" value="DNAG_N"/>
</dbReference>
<keyword evidence="11 12" id="KW-0804">Transcription</keyword>
<evidence type="ECO:0000256" key="3">
    <source>
        <dbReference type="ARBA" id="ARBA00022679"/>
    </source>
</evidence>
<keyword evidence="1 12" id="KW-0240">DNA-directed RNA polymerase</keyword>
<keyword evidence="17" id="KW-1185">Reference proteome</keyword>
<evidence type="ECO:0000259" key="15">
    <source>
        <dbReference type="PROSITE" id="PS50880"/>
    </source>
</evidence>
<sequence>MAGLIREEDIAQVRERARIEEVVASYVTLRNAGGGSEKGLCPFHDEKSPSFHVTPSRNVFYCFGCGEGGDVIGFLQKIEGLGFTGAVERLAEKYGVQLRYTEGDGPAKPRRDTNLRPRLIEAHKVAGEYYVDRLGSAEGVAGRQFLSERGFDKAAAERFGVGFAPRDGDALYKHLRQKGFKDEELVTGGLVAQGQRGHYDRFRGRLLWPIRDTSGDTIGFGARRLFDDDRIDAKYLNTPESPIYKKSHVLYGIDLARRDIARSSQAVVVEGYTDVMAAHLAGVPTAVATCGTAFGEDHARVLRRLLHDHEEFRGEVIFTFDGDEAGQRAALRAFGGDQQFVGQTYVAVEPDGLDPCDLRLQKGDAAVRELVARRIPLYRFVLSNVVSRYDLDRADGRVDALREAAKLVSSIRDKSKVDAFARELAGMVGIDVDEARAEVRRAAFRPAKSGDDRRRPGTDRGAPYAQAPEQPERPAAPPLPDLRDPRFSLERETLKLVVQHPLVVGRAAKDVDADDFTHPTYRGVWEAVSACGGPSAAPGNDVWVAKLQENVAEPAVAQALNALAVEPLLSMKEPNDAYVAAHVYRLQEVTVMRRIADVKSKLQRTNPVEHATEYNRMFGELVALEQHRRNLRERAIGGEA</sequence>
<dbReference type="InterPro" id="IPR036977">
    <property type="entry name" value="DNA_primase_Znf_CHC2"/>
</dbReference>
<dbReference type="InterPro" id="IPR050219">
    <property type="entry name" value="DnaG_primase"/>
</dbReference>
<dbReference type="Gene3D" id="3.90.580.10">
    <property type="entry name" value="Zinc finger, CHC2-type domain"/>
    <property type="match status" value="1"/>
</dbReference>
<dbReference type="Pfam" id="PF01807">
    <property type="entry name" value="Zn_ribbon_DnaG"/>
    <property type="match status" value="1"/>
</dbReference>
<accession>A0ABS7RQP8</accession>
<evidence type="ECO:0000256" key="10">
    <source>
        <dbReference type="ARBA" id="ARBA00023125"/>
    </source>
</evidence>
<dbReference type="SMART" id="SM00400">
    <property type="entry name" value="ZnF_CHCC"/>
    <property type="match status" value="1"/>
</dbReference>
<keyword evidence="3 12" id="KW-0808">Transferase</keyword>
<evidence type="ECO:0000256" key="2">
    <source>
        <dbReference type="ARBA" id="ARBA00022515"/>
    </source>
</evidence>
<comment type="cofactor">
    <cofactor evidence="12 13">
        <name>Zn(2+)</name>
        <dbReference type="ChEBI" id="CHEBI:29105"/>
    </cofactor>
    <text evidence="12 13">Binds 1 zinc ion per monomer.</text>
</comment>
<dbReference type="Pfam" id="PF08275">
    <property type="entry name" value="DNAG_N"/>
    <property type="match status" value="1"/>
</dbReference>
<dbReference type="Pfam" id="PF10410">
    <property type="entry name" value="DnaB_bind"/>
    <property type="match status" value="1"/>
</dbReference>
<dbReference type="SUPFAM" id="SSF56731">
    <property type="entry name" value="DNA primase core"/>
    <property type="match status" value="1"/>
</dbReference>
<keyword evidence="9" id="KW-0460">Magnesium</keyword>
<comment type="catalytic activity">
    <reaction evidence="12">
        <text>ssDNA + n NTP = ssDNA/pppN(pN)n-1 hybrid + (n-1) diphosphate.</text>
        <dbReference type="EC" id="2.7.7.101"/>
    </reaction>
</comment>
<evidence type="ECO:0000256" key="11">
    <source>
        <dbReference type="ARBA" id="ARBA00023163"/>
    </source>
</evidence>
<dbReference type="InterPro" id="IPR030846">
    <property type="entry name" value="DnaG_bac"/>
</dbReference>
<organism evidence="16 17">
    <name type="scientific">Nocardioides jiangsuensis</name>
    <dbReference type="NCBI Taxonomy" id="2866161"/>
    <lineage>
        <taxon>Bacteria</taxon>
        <taxon>Bacillati</taxon>
        <taxon>Actinomycetota</taxon>
        <taxon>Actinomycetes</taxon>
        <taxon>Propionibacteriales</taxon>
        <taxon>Nocardioidaceae</taxon>
        <taxon>Nocardioides</taxon>
    </lineage>
</organism>
<reference evidence="16 17" key="1">
    <citation type="submission" date="2021-08" db="EMBL/GenBank/DDBJ databases">
        <title>Nocardioides bacterium WL0053 sp. nov., isolated from the sediment.</title>
        <authorList>
            <person name="Wang L."/>
            <person name="Zhang D."/>
            <person name="Zhang A."/>
        </authorList>
    </citation>
    <scope>NUCLEOTIDE SEQUENCE [LARGE SCALE GENOMIC DNA]</scope>
    <source>
        <strain evidence="16 17">WL0053</strain>
    </source>
</reference>
<comment type="subunit">
    <text evidence="12">Monomer. Interacts with DnaB.</text>
</comment>
<evidence type="ECO:0000256" key="5">
    <source>
        <dbReference type="ARBA" id="ARBA00022705"/>
    </source>
</evidence>
<dbReference type="Gene3D" id="3.90.980.10">
    <property type="entry name" value="DNA primase, catalytic core, N-terminal domain"/>
    <property type="match status" value="1"/>
</dbReference>
<evidence type="ECO:0000256" key="7">
    <source>
        <dbReference type="ARBA" id="ARBA00022771"/>
    </source>
</evidence>
<comment type="caution">
    <text evidence="16">The sequence shown here is derived from an EMBL/GenBank/DDBJ whole genome shotgun (WGS) entry which is preliminary data.</text>
</comment>
<dbReference type="InterPro" id="IPR019475">
    <property type="entry name" value="DNA_primase_DnaB-bd"/>
</dbReference>
<dbReference type="InterPro" id="IPR034151">
    <property type="entry name" value="TOPRIM_DnaG_bac"/>
</dbReference>
<dbReference type="RefSeq" id="WP_221026605.1">
    <property type="nucleotide sequence ID" value="NZ_JAIEZQ010000003.1"/>
</dbReference>
<dbReference type="HAMAP" id="MF_00974">
    <property type="entry name" value="DNA_primase_DnaG"/>
    <property type="match status" value="1"/>
</dbReference>
<evidence type="ECO:0000256" key="12">
    <source>
        <dbReference type="HAMAP-Rule" id="MF_00974"/>
    </source>
</evidence>
<comment type="domain">
    <text evidence="12">Contains an N-terminal zinc-binding domain, a central core domain that contains the primase activity, and a C-terminal DnaB-binding domain.</text>
</comment>
<dbReference type="InterPro" id="IPR037068">
    <property type="entry name" value="DNA_primase_core_N_sf"/>
</dbReference>
<evidence type="ECO:0000313" key="17">
    <source>
        <dbReference type="Proteomes" id="UP000754710"/>
    </source>
</evidence>
<dbReference type="InterPro" id="IPR006295">
    <property type="entry name" value="DNA_primase_DnaG"/>
</dbReference>
<evidence type="ECO:0000256" key="8">
    <source>
        <dbReference type="ARBA" id="ARBA00022833"/>
    </source>
</evidence>
<dbReference type="PANTHER" id="PTHR30313:SF2">
    <property type="entry name" value="DNA PRIMASE"/>
    <property type="match status" value="1"/>
</dbReference>
<dbReference type="EMBL" id="JAIEZQ010000003">
    <property type="protein sequence ID" value="MBY9076824.1"/>
    <property type="molecule type" value="Genomic_DNA"/>
</dbReference>
<dbReference type="InterPro" id="IPR006171">
    <property type="entry name" value="TOPRIM_dom"/>
</dbReference>
<evidence type="ECO:0000256" key="9">
    <source>
        <dbReference type="ARBA" id="ARBA00022842"/>
    </source>
</evidence>
<dbReference type="PROSITE" id="PS50880">
    <property type="entry name" value="TOPRIM"/>
    <property type="match status" value="1"/>
</dbReference>
<comment type="similarity">
    <text evidence="12 13">Belongs to the DnaG primase family.</text>
</comment>
<dbReference type="InterPro" id="IPR013173">
    <property type="entry name" value="DNA_primase_DnaG_DnaB-bd_dom"/>
</dbReference>
<comment type="function">
    <text evidence="12 13">RNA polymerase that catalyzes the synthesis of short RNA molecules used as primers for DNA polymerase during DNA replication.</text>
</comment>
<feature type="region of interest" description="Disordered" evidence="14">
    <location>
        <begin position="443"/>
        <end position="484"/>
    </location>
</feature>
<dbReference type="PIRSF" id="PIRSF002811">
    <property type="entry name" value="DnaG"/>
    <property type="match status" value="1"/>
</dbReference>
<dbReference type="SUPFAM" id="SSF57783">
    <property type="entry name" value="Zinc beta-ribbon"/>
    <property type="match status" value="1"/>
</dbReference>